<organism evidence="2">
    <name type="scientific">Utricularia reniformis</name>
    <dbReference type="NCBI Taxonomy" id="192314"/>
    <lineage>
        <taxon>Eukaryota</taxon>
        <taxon>Viridiplantae</taxon>
        <taxon>Streptophyta</taxon>
        <taxon>Embryophyta</taxon>
        <taxon>Tracheophyta</taxon>
        <taxon>Spermatophyta</taxon>
        <taxon>Magnoliopsida</taxon>
        <taxon>eudicotyledons</taxon>
        <taxon>Gunneridae</taxon>
        <taxon>Pentapetalae</taxon>
        <taxon>asterids</taxon>
        <taxon>lamiids</taxon>
        <taxon>Lamiales</taxon>
        <taxon>Lentibulariaceae</taxon>
        <taxon>Utricularia</taxon>
    </lineage>
</organism>
<keyword evidence="1" id="KW-1133">Transmembrane helix</keyword>
<evidence type="ECO:0000313" key="2">
    <source>
        <dbReference type="EMBL" id="ART31187.1"/>
    </source>
</evidence>
<feature type="transmembrane region" description="Helical" evidence="1">
    <location>
        <begin position="12"/>
        <end position="35"/>
    </location>
</feature>
<keyword evidence="2" id="KW-0496">Mitochondrion</keyword>
<protein>
    <submittedName>
        <fullName evidence="2">Uncharacterized protein</fullName>
    </submittedName>
</protein>
<gene>
    <name evidence="2" type="ORF">AEK19_MT0962</name>
</gene>
<proteinExistence type="predicted"/>
<accession>A0A1Y0B1C1</accession>
<dbReference type="EMBL" id="KY774314">
    <property type="protein sequence ID" value="ART31187.1"/>
    <property type="molecule type" value="Genomic_DNA"/>
</dbReference>
<keyword evidence="1" id="KW-0472">Membrane</keyword>
<name>A0A1Y0B1C1_9LAMI</name>
<reference evidence="2" key="1">
    <citation type="submission" date="2017-03" db="EMBL/GenBank/DDBJ databases">
        <title>The mitochondrial genome of the carnivorous plant Utricularia reniformis (Lentibulariaceae): structure, comparative analysis and evolutionary landmarks.</title>
        <authorList>
            <person name="Silva S.R."/>
            <person name="Alvarenga D.O."/>
            <person name="Michael T.P."/>
            <person name="Miranda V.F.O."/>
            <person name="Varani A.M."/>
        </authorList>
    </citation>
    <scope>NUCLEOTIDE SEQUENCE</scope>
</reference>
<sequence>MIPEMRYVRIRILMSVNVCSHHFYLFVMSLVSHYLGLVV</sequence>
<keyword evidence="1" id="KW-0812">Transmembrane</keyword>
<geneLocation type="mitochondrion" evidence="2"/>
<dbReference type="AlphaFoldDB" id="A0A1Y0B1C1"/>
<evidence type="ECO:0000256" key="1">
    <source>
        <dbReference type="SAM" id="Phobius"/>
    </source>
</evidence>